<reference evidence="2 3" key="1">
    <citation type="submission" date="2019-04" db="EMBL/GenBank/DDBJ databases">
        <title>Comparative genomics and transcriptomics to analyze fruiting body development in filamentous ascomycetes.</title>
        <authorList>
            <consortium name="DOE Joint Genome Institute"/>
            <person name="Lutkenhaus R."/>
            <person name="Traeger S."/>
            <person name="Breuer J."/>
            <person name="Kuo A."/>
            <person name="Lipzen A."/>
            <person name="Pangilinan J."/>
            <person name="Dilworth D."/>
            <person name="Sandor L."/>
            <person name="Poggeler S."/>
            <person name="Barry K."/>
            <person name="Grigoriev I.V."/>
            <person name="Nowrousian M."/>
        </authorList>
    </citation>
    <scope>NUCLEOTIDE SEQUENCE [LARGE SCALE GENOMIC DNA]</scope>
    <source>
        <strain evidence="2 3">CBS 389.68</strain>
    </source>
</reference>
<sequence>MGKVLRENPRRCSHSFPPRRRHDGNRPALYQPRPNPKPPYGQGWCTSTTALISRQGPLTRLAGLG</sequence>
<dbReference type="AlphaFoldDB" id="A0A4S2N0R3"/>
<dbReference type="Proteomes" id="UP000298138">
    <property type="component" value="Unassembled WGS sequence"/>
</dbReference>
<evidence type="ECO:0000313" key="3">
    <source>
        <dbReference type="Proteomes" id="UP000298138"/>
    </source>
</evidence>
<name>A0A4S2N0R3_9PEZI</name>
<gene>
    <name evidence="2" type="ORF">EX30DRAFT_339885</name>
</gene>
<keyword evidence="3" id="KW-1185">Reference proteome</keyword>
<protein>
    <submittedName>
        <fullName evidence="2">Uncharacterized protein</fullName>
    </submittedName>
</protein>
<feature type="compositionally biased region" description="Basic and acidic residues" evidence="1">
    <location>
        <begin position="1"/>
        <end position="10"/>
    </location>
</feature>
<organism evidence="2 3">
    <name type="scientific">Ascodesmis nigricans</name>
    <dbReference type="NCBI Taxonomy" id="341454"/>
    <lineage>
        <taxon>Eukaryota</taxon>
        <taxon>Fungi</taxon>
        <taxon>Dikarya</taxon>
        <taxon>Ascomycota</taxon>
        <taxon>Pezizomycotina</taxon>
        <taxon>Pezizomycetes</taxon>
        <taxon>Pezizales</taxon>
        <taxon>Ascodesmidaceae</taxon>
        <taxon>Ascodesmis</taxon>
    </lineage>
</organism>
<evidence type="ECO:0000313" key="2">
    <source>
        <dbReference type="EMBL" id="TGZ82607.1"/>
    </source>
</evidence>
<accession>A0A4S2N0R3</accession>
<feature type="compositionally biased region" description="Basic residues" evidence="1">
    <location>
        <begin position="11"/>
        <end position="23"/>
    </location>
</feature>
<evidence type="ECO:0000256" key="1">
    <source>
        <dbReference type="SAM" id="MobiDB-lite"/>
    </source>
</evidence>
<dbReference type="InParanoid" id="A0A4S2N0R3"/>
<proteinExistence type="predicted"/>
<dbReference type="EMBL" id="ML220115">
    <property type="protein sequence ID" value="TGZ82607.1"/>
    <property type="molecule type" value="Genomic_DNA"/>
</dbReference>
<feature type="region of interest" description="Disordered" evidence="1">
    <location>
        <begin position="1"/>
        <end position="43"/>
    </location>
</feature>